<evidence type="ECO:0000313" key="5">
    <source>
        <dbReference type="Proteomes" id="UP001172102"/>
    </source>
</evidence>
<dbReference type="SMART" id="SM00248">
    <property type="entry name" value="ANK"/>
    <property type="match status" value="2"/>
</dbReference>
<feature type="repeat" description="ANK" evidence="3">
    <location>
        <begin position="90"/>
        <end position="122"/>
    </location>
</feature>
<keyword evidence="5" id="KW-1185">Reference proteome</keyword>
<dbReference type="EMBL" id="JAUKUA010000001">
    <property type="protein sequence ID" value="KAK0730209.1"/>
    <property type="molecule type" value="Genomic_DNA"/>
</dbReference>
<sequence length="155" mass="16977">MHIAQQESHHVSVLAGQGELVKLRNAVKALAQREGASPADIIIACKDDFQQTAAHIAAKAGQTRSIEALSELLGSDEKRKIYFNMANRFSGDRPVHTAMRHGYLDVFKVLVQHGADPTAKNRFGDVVTDYPGDYEQDEVQRVVDDYQAGISGGTK</sequence>
<evidence type="ECO:0000256" key="2">
    <source>
        <dbReference type="ARBA" id="ARBA00023043"/>
    </source>
</evidence>
<dbReference type="InterPro" id="IPR050776">
    <property type="entry name" value="Ank_Repeat/CDKN_Inhibitor"/>
</dbReference>
<dbReference type="InterPro" id="IPR036770">
    <property type="entry name" value="Ankyrin_rpt-contain_sf"/>
</dbReference>
<name>A0AA40B9S4_9PEZI</name>
<dbReference type="PROSITE" id="PS50297">
    <property type="entry name" value="ANK_REP_REGION"/>
    <property type="match status" value="1"/>
</dbReference>
<dbReference type="GO" id="GO:0005634">
    <property type="term" value="C:nucleus"/>
    <property type="evidence" value="ECO:0007669"/>
    <property type="project" value="TreeGrafter"/>
</dbReference>
<dbReference type="Gene3D" id="1.25.40.20">
    <property type="entry name" value="Ankyrin repeat-containing domain"/>
    <property type="match status" value="1"/>
</dbReference>
<organism evidence="4 5">
    <name type="scientific">Lasiosphaeris hirsuta</name>
    <dbReference type="NCBI Taxonomy" id="260670"/>
    <lineage>
        <taxon>Eukaryota</taxon>
        <taxon>Fungi</taxon>
        <taxon>Dikarya</taxon>
        <taxon>Ascomycota</taxon>
        <taxon>Pezizomycotina</taxon>
        <taxon>Sordariomycetes</taxon>
        <taxon>Sordariomycetidae</taxon>
        <taxon>Sordariales</taxon>
        <taxon>Lasiosphaeriaceae</taxon>
        <taxon>Lasiosphaeris</taxon>
    </lineage>
</organism>
<evidence type="ECO:0008006" key="6">
    <source>
        <dbReference type="Google" id="ProtNLM"/>
    </source>
</evidence>
<dbReference type="AlphaFoldDB" id="A0AA40B9S4"/>
<evidence type="ECO:0000256" key="3">
    <source>
        <dbReference type="PROSITE-ProRule" id="PRU00023"/>
    </source>
</evidence>
<dbReference type="PROSITE" id="PS50088">
    <property type="entry name" value="ANK_REPEAT"/>
    <property type="match status" value="1"/>
</dbReference>
<keyword evidence="2 3" id="KW-0040">ANK repeat</keyword>
<evidence type="ECO:0000313" key="4">
    <source>
        <dbReference type="EMBL" id="KAK0730209.1"/>
    </source>
</evidence>
<dbReference type="InterPro" id="IPR002110">
    <property type="entry name" value="Ankyrin_rpt"/>
</dbReference>
<dbReference type="Proteomes" id="UP001172102">
    <property type="component" value="Unassembled WGS sequence"/>
</dbReference>
<proteinExistence type="predicted"/>
<dbReference type="SUPFAM" id="SSF48403">
    <property type="entry name" value="Ankyrin repeat"/>
    <property type="match status" value="1"/>
</dbReference>
<keyword evidence="1" id="KW-0677">Repeat</keyword>
<reference evidence="4" key="1">
    <citation type="submission" date="2023-06" db="EMBL/GenBank/DDBJ databases">
        <title>Genome-scale phylogeny and comparative genomics of the fungal order Sordariales.</title>
        <authorList>
            <consortium name="Lawrence Berkeley National Laboratory"/>
            <person name="Hensen N."/>
            <person name="Bonometti L."/>
            <person name="Westerberg I."/>
            <person name="Brannstrom I.O."/>
            <person name="Guillou S."/>
            <person name="Cros-Aarteil S."/>
            <person name="Calhoun S."/>
            <person name="Haridas S."/>
            <person name="Kuo A."/>
            <person name="Mondo S."/>
            <person name="Pangilinan J."/>
            <person name="Riley R."/>
            <person name="Labutti K."/>
            <person name="Andreopoulos B."/>
            <person name="Lipzen A."/>
            <person name="Chen C."/>
            <person name="Yanf M."/>
            <person name="Daum C."/>
            <person name="Ng V."/>
            <person name="Clum A."/>
            <person name="Steindorff A."/>
            <person name="Ohm R."/>
            <person name="Martin F."/>
            <person name="Silar P."/>
            <person name="Natvig D."/>
            <person name="Lalanne C."/>
            <person name="Gautier V."/>
            <person name="Ament-Velasquez S.L."/>
            <person name="Kruys A."/>
            <person name="Hutchinson M.I."/>
            <person name="Powell A.J."/>
            <person name="Barry K."/>
            <person name="Miller A.N."/>
            <person name="Grigoriev I.V."/>
            <person name="Debuchy R."/>
            <person name="Gladieux P."/>
            <person name="Thoren M.H."/>
            <person name="Johannesson H."/>
        </authorList>
    </citation>
    <scope>NUCLEOTIDE SEQUENCE</scope>
    <source>
        <strain evidence="4">SMH4607-1</strain>
    </source>
</reference>
<dbReference type="PANTHER" id="PTHR24201">
    <property type="entry name" value="ANK_REP_REGION DOMAIN-CONTAINING PROTEIN"/>
    <property type="match status" value="1"/>
</dbReference>
<dbReference type="PANTHER" id="PTHR24201:SF2">
    <property type="entry name" value="ANKYRIN REPEAT DOMAIN-CONTAINING PROTEIN 42"/>
    <property type="match status" value="1"/>
</dbReference>
<evidence type="ECO:0000256" key="1">
    <source>
        <dbReference type="ARBA" id="ARBA00022737"/>
    </source>
</evidence>
<gene>
    <name evidence="4" type="ORF">B0H67DRAFT_638741</name>
</gene>
<accession>A0AA40B9S4</accession>
<protein>
    <recommendedName>
        <fullName evidence="6">Ankyrin repeat protein</fullName>
    </recommendedName>
</protein>
<dbReference type="Pfam" id="PF12796">
    <property type="entry name" value="Ank_2"/>
    <property type="match status" value="1"/>
</dbReference>
<comment type="caution">
    <text evidence="4">The sequence shown here is derived from an EMBL/GenBank/DDBJ whole genome shotgun (WGS) entry which is preliminary data.</text>
</comment>